<keyword evidence="3" id="KW-1185">Reference proteome</keyword>
<evidence type="ECO:0000313" key="2">
    <source>
        <dbReference type="EMBL" id="ALS99732.1"/>
    </source>
</evidence>
<dbReference type="RefSeq" id="WP_062482669.1">
    <property type="nucleotide sequence ID" value="NZ_CP013650.1"/>
</dbReference>
<dbReference type="EMBL" id="CP013650">
    <property type="protein sequence ID" value="ALS99732.1"/>
    <property type="molecule type" value="Genomic_DNA"/>
</dbReference>
<reference evidence="2 3" key="1">
    <citation type="submission" date="2015-12" db="EMBL/GenBank/DDBJ databases">
        <title>Complete genome of Lacimicrobium alkaliphilum KCTC 32984.</title>
        <authorList>
            <person name="Kim S.-G."/>
            <person name="Lee Y.-J."/>
        </authorList>
    </citation>
    <scope>NUCLEOTIDE SEQUENCE [LARGE SCALE GENOMIC DNA]</scope>
    <source>
        <strain evidence="2 3">YelD216</strain>
    </source>
</reference>
<dbReference type="AlphaFoldDB" id="A0A0U2ZB61"/>
<organism evidence="2 3">
    <name type="scientific">Lacimicrobium alkaliphilum</name>
    <dbReference type="NCBI Taxonomy" id="1526571"/>
    <lineage>
        <taxon>Bacteria</taxon>
        <taxon>Pseudomonadati</taxon>
        <taxon>Pseudomonadota</taxon>
        <taxon>Gammaproteobacteria</taxon>
        <taxon>Alteromonadales</taxon>
        <taxon>Alteromonadaceae</taxon>
        <taxon>Lacimicrobium</taxon>
    </lineage>
</organism>
<dbReference type="KEGG" id="lal:AT746_16640"/>
<evidence type="ECO:0000313" key="3">
    <source>
        <dbReference type="Proteomes" id="UP000068447"/>
    </source>
</evidence>
<dbReference type="Proteomes" id="UP000068447">
    <property type="component" value="Chromosome"/>
</dbReference>
<dbReference type="Pfam" id="PF11459">
    <property type="entry name" value="AbiEi_3"/>
    <property type="match status" value="1"/>
</dbReference>
<dbReference type="InterPro" id="IPR033455">
    <property type="entry name" value="AbiEi_3_N"/>
</dbReference>
<dbReference type="OrthoDB" id="1550938at2"/>
<dbReference type="Pfam" id="PF17194">
    <property type="entry name" value="AbiEi_3_N"/>
    <property type="match status" value="1"/>
</dbReference>
<name>A0A0U2ZB61_9ALTE</name>
<accession>A0A0U2ZB61</accession>
<sequence length="256" mass="28986">MSTESKSKINQLMSITPRGVVLTSAWLTEQGYSPELQKRYRKSNWFTQLERGALVRSGDAVDALGGIYTLQTQLGLSIHPGAKTALSLLGKSHYLDLSMQRCQLFGFQAEQLPSWFKKHDWKLKVEYQSSSFLPAELGLTEYSYKDFQIKLSSPARAVMECLYLAPESQPLLEVFELMEGLNNLRPKSVQTLLEACTSVKVKRLFLYMAEKAGHSWVNYLNLDSIDLGKGKRQIEPDGVYIPKYQITVPKTLEAHT</sequence>
<proteinExistence type="predicted"/>
<gene>
    <name evidence="2" type="ORF">AT746_16640</name>
</gene>
<evidence type="ECO:0000259" key="1">
    <source>
        <dbReference type="Pfam" id="PF17194"/>
    </source>
</evidence>
<feature type="domain" description="Transcriptional regulator AbiEi antitoxin N-terminal" evidence="1">
    <location>
        <begin position="6"/>
        <end position="97"/>
    </location>
</feature>
<dbReference type="InterPro" id="IPR021561">
    <property type="entry name" value="AbiEi_3"/>
</dbReference>
<protein>
    <recommendedName>
        <fullName evidence="1">Transcriptional regulator AbiEi antitoxin N-terminal domain-containing protein</fullName>
    </recommendedName>
</protein>